<evidence type="ECO:0000313" key="2">
    <source>
        <dbReference type="EMBL" id="RYR12249.1"/>
    </source>
</evidence>
<comment type="caution">
    <text evidence="2">The sequence shown here is derived from an EMBL/GenBank/DDBJ whole genome shotgun (WGS) entry which is preliminary data.</text>
</comment>
<dbReference type="SMR" id="A0A444ZDK1"/>
<gene>
    <name evidence="2" type="ORF">Ahy_B04g069777</name>
</gene>
<dbReference type="Gramene" id="arahy.Tifrunner.gnm2.ann2.Ah04g077100.1">
    <property type="protein sequence ID" value="arahy.Tifrunner.gnm2.ann2.Ah04g077100.1-CDS"/>
    <property type="gene ID" value="arahy.Tifrunner.gnm2.ann2.Ah04g077100"/>
</dbReference>
<dbReference type="STRING" id="3818.A0A444ZDK1"/>
<dbReference type="AlphaFoldDB" id="A0A444ZDK1"/>
<reference evidence="2 3" key="1">
    <citation type="submission" date="2019-01" db="EMBL/GenBank/DDBJ databases">
        <title>Sequencing of cultivated peanut Arachis hypogaea provides insights into genome evolution and oil improvement.</title>
        <authorList>
            <person name="Chen X."/>
        </authorList>
    </citation>
    <scope>NUCLEOTIDE SEQUENCE [LARGE SCALE GENOMIC DNA]</scope>
    <source>
        <strain evidence="3">cv. Fuhuasheng</strain>
        <tissue evidence="2">Leaves</tissue>
    </source>
</reference>
<evidence type="ECO:0000256" key="1">
    <source>
        <dbReference type="SAM" id="MobiDB-lite"/>
    </source>
</evidence>
<dbReference type="InterPro" id="IPR009053">
    <property type="entry name" value="Prefoldin"/>
</dbReference>
<dbReference type="EMBL" id="SDMP01000014">
    <property type="protein sequence ID" value="RYR12249.1"/>
    <property type="molecule type" value="Genomic_DNA"/>
</dbReference>
<dbReference type="GO" id="GO:0009409">
    <property type="term" value="P:response to cold"/>
    <property type="evidence" value="ECO:0007669"/>
    <property type="project" value="UniProtKB-ARBA"/>
</dbReference>
<dbReference type="SUPFAM" id="SSF46579">
    <property type="entry name" value="Prefoldin"/>
    <property type="match status" value="1"/>
</dbReference>
<evidence type="ECO:0000313" key="3">
    <source>
        <dbReference type="Proteomes" id="UP000289738"/>
    </source>
</evidence>
<dbReference type="Gene3D" id="1.10.287.370">
    <property type="match status" value="1"/>
</dbReference>
<protein>
    <submittedName>
        <fullName evidence="2">Uncharacterized protein</fullName>
    </submittedName>
</protein>
<accession>A0A444ZDK1</accession>
<dbReference type="Proteomes" id="UP000289738">
    <property type="component" value="Chromosome B04"/>
</dbReference>
<feature type="region of interest" description="Disordered" evidence="1">
    <location>
        <begin position="55"/>
        <end position="75"/>
    </location>
</feature>
<sequence length="75" mass="8387">MSSSDNTNAIAECTKQLRRHEVAIAELNNLPSSSAVYQRNCNLYFRTTIQKATTTEQKQLDSVKAKLRNLNPSSS</sequence>
<name>A0A444ZDK1_ARAHY</name>
<proteinExistence type="predicted"/>
<dbReference type="GO" id="GO:0006457">
    <property type="term" value="P:protein folding"/>
    <property type="evidence" value="ECO:0007669"/>
    <property type="project" value="UniProtKB-ARBA"/>
</dbReference>
<dbReference type="Gramene" id="arahy.Tifrunner.gnm2.ann2.Ah14g089500.1">
    <property type="protein sequence ID" value="arahy.Tifrunner.gnm2.ann2.Ah14g089500.1-CDS"/>
    <property type="gene ID" value="arahy.Tifrunner.gnm2.ann2.Ah14g089500"/>
</dbReference>
<organism evidence="2 3">
    <name type="scientific">Arachis hypogaea</name>
    <name type="common">Peanut</name>
    <dbReference type="NCBI Taxonomy" id="3818"/>
    <lineage>
        <taxon>Eukaryota</taxon>
        <taxon>Viridiplantae</taxon>
        <taxon>Streptophyta</taxon>
        <taxon>Embryophyta</taxon>
        <taxon>Tracheophyta</taxon>
        <taxon>Spermatophyta</taxon>
        <taxon>Magnoliopsida</taxon>
        <taxon>eudicotyledons</taxon>
        <taxon>Gunneridae</taxon>
        <taxon>Pentapetalae</taxon>
        <taxon>rosids</taxon>
        <taxon>fabids</taxon>
        <taxon>Fabales</taxon>
        <taxon>Fabaceae</taxon>
        <taxon>Papilionoideae</taxon>
        <taxon>50 kb inversion clade</taxon>
        <taxon>dalbergioids sensu lato</taxon>
        <taxon>Dalbergieae</taxon>
        <taxon>Pterocarpus clade</taxon>
        <taxon>Arachis</taxon>
    </lineage>
</organism>
<keyword evidence="3" id="KW-1185">Reference proteome</keyword>